<dbReference type="EMBL" id="BBYR01000073">
    <property type="protein sequence ID" value="GAP38370.1"/>
    <property type="molecule type" value="Genomic_DNA"/>
</dbReference>
<evidence type="ECO:0000313" key="1">
    <source>
        <dbReference type="EMBL" id="GAP38370.1"/>
    </source>
</evidence>
<protein>
    <submittedName>
        <fullName evidence="1">Uncharacterized protein</fullName>
    </submittedName>
</protein>
<evidence type="ECO:0000313" key="2">
    <source>
        <dbReference type="Proteomes" id="UP000037660"/>
    </source>
</evidence>
<reference evidence="1 2" key="2">
    <citation type="journal article" date="2016" name="Science">
        <title>A bacterium that degrades and assimilates poly(ethylene terephthalate).</title>
        <authorList>
            <person name="Yoshida S."/>
            <person name="Hiraga K."/>
            <person name="Takehana T."/>
            <person name="Taniguchi I."/>
            <person name="Yamaji H."/>
            <person name="Maeda Y."/>
            <person name="Toyohara K."/>
            <person name="Miyamoto K."/>
            <person name="Kimura Y."/>
            <person name="Oda K."/>
        </authorList>
    </citation>
    <scope>NUCLEOTIDE SEQUENCE [LARGE SCALE GENOMIC DNA]</scope>
    <source>
        <strain evidence="2">NBRC 110686 / TISTR 2288 / 201-F6</strain>
    </source>
</reference>
<sequence>MNLFLSLGQALQRAALTLLAVLLGLFGLAVTLSLALSALVVTGALRLWLRLGGRLPRPARRAEALFAAARRTASAPRPGPAGDVIDIDAREVRGR</sequence>
<dbReference type="AlphaFoldDB" id="A0A0K8P842"/>
<reference evidence="2" key="1">
    <citation type="submission" date="2015-07" db="EMBL/GenBank/DDBJ databases">
        <title>Discovery of a poly(ethylene terephthalate assimilation.</title>
        <authorList>
            <person name="Yoshida S."/>
            <person name="Hiraga K."/>
            <person name="Takehana T."/>
            <person name="Taniguchi I."/>
            <person name="Yamaji H."/>
            <person name="Maeda Y."/>
            <person name="Toyohara K."/>
            <person name="Miyamoto K."/>
            <person name="Kimura Y."/>
            <person name="Oda K."/>
        </authorList>
    </citation>
    <scope>NUCLEOTIDE SEQUENCE [LARGE SCALE GENOMIC DNA]</scope>
    <source>
        <strain evidence="2">NBRC 110686 / TISTR 2288 / 201-F6</strain>
    </source>
</reference>
<organism evidence="1 2">
    <name type="scientific">Piscinibacter sakaiensis</name>
    <name type="common">Ideonella sakaiensis</name>
    <dbReference type="NCBI Taxonomy" id="1547922"/>
    <lineage>
        <taxon>Bacteria</taxon>
        <taxon>Pseudomonadati</taxon>
        <taxon>Pseudomonadota</taxon>
        <taxon>Betaproteobacteria</taxon>
        <taxon>Burkholderiales</taxon>
        <taxon>Sphaerotilaceae</taxon>
        <taxon>Piscinibacter</taxon>
    </lineage>
</organism>
<accession>A0A0K8P842</accession>
<dbReference type="RefSeq" id="WP_054022234.1">
    <property type="nucleotide sequence ID" value="NZ_BBYR01000073.1"/>
</dbReference>
<name>A0A0K8P842_PISS1</name>
<comment type="caution">
    <text evidence="1">The sequence shown here is derived from an EMBL/GenBank/DDBJ whole genome shotgun (WGS) entry which is preliminary data.</text>
</comment>
<gene>
    <name evidence="1" type="ORF">ISF6_4828</name>
</gene>
<keyword evidence="2" id="KW-1185">Reference proteome</keyword>
<proteinExistence type="predicted"/>
<dbReference type="Proteomes" id="UP000037660">
    <property type="component" value="Unassembled WGS sequence"/>
</dbReference>